<dbReference type="Gene3D" id="3.40.50.11790">
    <property type="match status" value="1"/>
</dbReference>
<dbReference type="OrthoDB" id="89060at2"/>
<gene>
    <name evidence="6" type="ORF">GFC30_3164</name>
</gene>
<dbReference type="Gene3D" id="3.30.1490.360">
    <property type="match status" value="1"/>
</dbReference>
<dbReference type="InterPro" id="IPR035089">
    <property type="entry name" value="Phage_sheath_subtilisin"/>
</dbReference>
<geneLocation type="plasmid" evidence="7">
    <name>pdsm15939_1</name>
</geneLocation>
<keyword evidence="7" id="KW-1185">Reference proteome</keyword>
<evidence type="ECO:0000259" key="3">
    <source>
        <dbReference type="Pfam" id="PF17481"/>
    </source>
</evidence>
<dbReference type="PATRIC" id="fig|294699.3.peg.3271"/>
<feature type="domain" description="Tail sheath protein subtilisin-like" evidence="2">
    <location>
        <begin position="177"/>
        <end position="323"/>
    </location>
</feature>
<dbReference type="KEGG" id="aamy:GFC30_3164"/>
<accession>A0A160F6J5</accession>
<evidence type="ECO:0000313" key="6">
    <source>
        <dbReference type="EMBL" id="ANB62239.1"/>
    </source>
</evidence>
<dbReference type="Pfam" id="PF22671">
    <property type="entry name" value="Gp18_domIII_N"/>
    <property type="match status" value="1"/>
</dbReference>
<reference evidence="6 7" key="1">
    <citation type="journal article" date="2006" name="Syst. Appl. Microbiol.">
        <title>Anoxybacillus amylolyticus sp. nov., a thermophilic amylase producing bacterium isolated from Mount Rittmann (Antarctica).</title>
        <authorList>
            <person name="Poli A."/>
            <person name="Esposito E."/>
            <person name="Lama L."/>
            <person name="Orlando P."/>
            <person name="Nicolaus G."/>
            <person name="de Appolonia F."/>
            <person name="Gambacorta A."/>
            <person name="Nicolaus B."/>
        </authorList>
    </citation>
    <scope>NUCLEOTIDE SEQUENCE [LARGE SCALE GENOMIC DNA]</scope>
    <source>
        <strain evidence="6 7">DSM 15939</strain>
        <plasmid evidence="7">Plasmid pdsm15939_1</plasmid>
    </source>
</reference>
<protein>
    <submittedName>
        <fullName evidence="6">Phage tail sheath family protein</fullName>
    </submittedName>
</protein>
<keyword evidence="6" id="KW-0614">Plasmid</keyword>
<dbReference type="Proteomes" id="UP000076865">
    <property type="component" value="Plasmid pDSM15939_1"/>
</dbReference>
<organism evidence="6 7">
    <name type="scientific">Anoxybacteroides amylolyticum</name>
    <dbReference type="NCBI Taxonomy" id="294699"/>
    <lineage>
        <taxon>Bacteria</taxon>
        <taxon>Bacillati</taxon>
        <taxon>Bacillota</taxon>
        <taxon>Bacilli</taxon>
        <taxon>Bacillales</taxon>
        <taxon>Anoxybacillaceae</taxon>
        <taxon>Anoxybacteroides</taxon>
    </lineage>
</organism>
<dbReference type="RefSeq" id="WP_066327851.1">
    <property type="nucleotide sequence ID" value="NZ_CP015439.1"/>
</dbReference>
<evidence type="ECO:0000259" key="5">
    <source>
        <dbReference type="Pfam" id="PF22671"/>
    </source>
</evidence>
<feature type="domain" description="Phage tail sheath protein-like beta-sandwich" evidence="3">
    <location>
        <begin position="91"/>
        <end position="175"/>
    </location>
</feature>
<feature type="domain" description="Tail sheath protein Gp18-like" evidence="5">
    <location>
        <begin position="35"/>
        <end position="88"/>
    </location>
</feature>
<comment type="similarity">
    <text evidence="1">Belongs to the myoviridae tail sheath protein family.</text>
</comment>
<dbReference type="Pfam" id="PF17481">
    <property type="entry name" value="Phage_sheath_domII"/>
    <property type="match status" value="1"/>
</dbReference>
<dbReference type="Gene3D" id="3.30.360.90">
    <property type="match status" value="1"/>
</dbReference>
<dbReference type="Gene3D" id="2.60.40.4290">
    <property type="match status" value="1"/>
</dbReference>
<dbReference type="AlphaFoldDB" id="A0A160F6J5"/>
<evidence type="ECO:0000256" key="1">
    <source>
        <dbReference type="ARBA" id="ARBA00008005"/>
    </source>
</evidence>
<dbReference type="EMBL" id="CP015439">
    <property type="protein sequence ID" value="ANB62239.1"/>
    <property type="molecule type" value="Genomic_DNA"/>
</dbReference>
<dbReference type="Pfam" id="PF17482">
    <property type="entry name" value="Phage_sheath_1C"/>
    <property type="match status" value="1"/>
</dbReference>
<proteinExistence type="inferred from homology"/>
<dbReference type="Gene3D" id="3.30.1370.220">
    <property type="match status" value="1"/>
</dbReference>
<evidence type="ECO:0000313" key="7">
    <source>
        <dbReference type="Proteomes" id="UP000076865"/>
    </source>
</evidence>
<dbReference type="InterPro" id="IPR035326">
    <property type="entry name" value="Beta_sandwich_Seath"/>
</dbReference>
<sequence length="432" mass="47051">MAGGTWKTQNKVRPGAYINFETNSLNTTAPDSNAVVVIPVKLDWGETRKFVKVSPNTKFKETFGKDVSAIVPVREAFKATSQVVVYNLNSEGTKATATGGGLTATAKYAGLDGNKISVVVTVNLDGTATVKTYFDGAIADTQTVAVVADLQPNAFVTFSGQLPTSDVTLTLAGGTTGTATNDAYTEFAAGLDTQDFKVVAVGTDDSTVKALLTLKVKEWRANYGKNVTLVTNNYNIADHEGVVSVLNGVTLEGDEQLTAKEALYWYAAAYASAGTNSLTYAEYPGAVDCERKTHEEIEQALKDGHIVYTFNRDAVVVEQDINTFRSFSPTKNQDFRKNKIIREMDIVSDNTQYIYSKYFIGKVNNNEDGRNLFKKEIMKTVLDPLVRVGALEPYNPDEIVVEQGDEKDAVLVNVGLKFVDAMEKLYMTVSCK</sequence>
<evidence type="ECO:0000259" key="4">
    <source>
        <dbReference type="Pfam" id="PF17482"/>
    </source>
</evidence>
<name>A0A160F6J5_9BACL</name>
<dbReference type="InterPro" id="IPR020287">
    <property type="entry name" value="Tail_sheath_C"/>
</dbReference>
<feature type="domain" description="Tail sheath protein C-terminal" evidence="4">
    <location>
        <begin position="330"/>
        <end position="430"/>
    </location>
</feature>
<dbReference type="InterPro" id="IPR054564">
    <property type="entry name" value="Gp18_domIII_N"/>
</dbReference>
<evidence type="ECO:0000259" key="2">
    <source>
        <dbReference type="Pfam" id="PF04984"/>
    </source>
</evidence>
<dbReference type="Pfam" id="PF04984">
    <property type="entry name" value="Phage_sheath_1"/>
    <property type="match status" value="1"/>
</dbReference>